<gene>
    <name evidence="2" type="ORF">GCM10011515_12120</name>
</gene>
<dbReference type="Proteomes" id="UP000619041">
    <property type="component" value="Unassembled WGS sequence"/>
</dbReference>
<accession>A0ABQ1S700</accession>
<evidence type="ECO:0000313" key="2">
    <source>
        <dbReference type="EMBL" id="GGD93872.1"/>
    </source>
</evidence>
<organism evidence="2 3">
    <name type="scientific">Tsuneonella deserti</name>
    <dbReference type="NCBI Taxonomy" id="2035528"/>
    <lineage>
        <taxon>Bacteria</taxon>
        <taxon>Pseudomonadati</taxon>
        <taxon>Pseudomonadota</taxon>
        <taxon>Alphaproteobacteria</taxon>
        <taxon>Sphingomonadales</taxon>
        <taxon>Erythrobacteraceae</taxon>
        <taxon>Tsuneonella</taxon>
    </lineage>
</organism>
<protein>
    <submittedName>
        <fullName evidence="2">Uncharacterized protein</fullName>
    </submittedName>
</protein>
<evidence type="ECO:0000256" key="1">
    <source>
        <dbReference type="SAM" id="MobiDB-lite"/>
    </source>
</evidence>
<evidence type="ECO:0000313" key="3">
    <source>
        <dbReference type="Proteomes" id="UP000619041"/>
    </source>
</evidence>
<sequence length="111" mass="12497">MPGRISARCFDVFETGPFRSLALTGKPFSYRVPRKFDRAPIAPADSIEKQRSGGLPDRAGRYSHPWIPDAPLRIDIATEGDGAAASWRASFRQEWRAGIKWPARKRNCQPE</sequence>
<reference evidence="3" key="1">
    <citation type="journal article" date="2019" name="Int. J. Syst. Evol. Microbiol.">
        <title>The Global Catalogue of Microorganisms (GCM) 10K type strain sequencing project: providing services to taxonomists for standard genome sequencing and annotation.</title>
        <authorList>
            <consortium name="The Broad Institute Genomics Platform"/>
            <consortium name="The Broad Institute Genome Sequencing Center for Infectious Disease"/>
            <person name="Wu L."/>
            <person name="Ma J."/>
        </authorList>
    </citation>
    <scope>NUCLEOTIDE SEQUENCE [LARGE SCALE GENOMIC DNA]</scope>
    <source>
        <strain evidence="3">CGMCC 1.15959</strain>
    </source>
</reference>
<feature type="region of interest" description="Disordered" evidence="1">
    <location>
        <begin position="41"/>
        <end position="62"/>
    </location>
</feature>
<proteinExistence type="predicted"/>
<name>A0ABQ1S700_9SPHN</name>
<keyword evidence="3" id="KW-1185">Reference proteome</keyword>
<dbReference type="EMBL" id="BMKL01000001">
    <property type="protein sequence ID" value="GGD93872.1"/>
    <property type="molecule type" value="Genomic_DNA"/>
</dbReference>
<comment type="caution">
    <text evidence="2">The sequence shown here is derived from an EMBL/GenBank/DDBJ whole genome shotgun (WGS) entry which is preliminary data.</text>
</comment>